<dbReference type="PANTHER" id="PTHR24124:SF14">
    <property type="entry name" value="CHROMOSOME UNDETERMINED SCAFFOLD_25, WHOLE GENOME SHOTGUN SEQUENCE"/>
    <property type="match status" value="1"/>
</dbReference>
<evidence type="ECO:0000256" key="2">
    <source>
        <dbReference type="ARBA" id="ARBA00023043"/>
    </source>
</evidence>
<dbReference type="InterPro" id="IPR002110">
    <property type="entry name" value="Ankyrin_rpt"/>
</dbReference>
<dbReference type="PROSITE" id="PS50297">
    <property type="entry name" value="ANK_REP_REGION"/>
    <property type="match status" value="1"/>
</dbReference>
<dbReference type="PROSITE" id="PS50088">
    <property type="entry name" value="ANK_REPEAT"/>
    <property type="match status" value="1"/>
</dbReference>
<sequence>MEKRVTRIRVDPMPSILKKPQPQPSDLLDKSNKLKRERARKNDVSVKLPQGSGVTPAARAACADRVLMAAPQLAGARDADGLTPLHLAVVHGNVPLVQTLLAAGADVNAKDDEHHTVVHWAT</sequence>
<name>A0A5E4Q968_9NEOP</name>
<dbReference type="AlphaFoldDB" id="A0A5E4Q968"/>
<dbReference type="SUPFAM" id="SSF48403">
    <property type="entry name" value="Ankyrin repeat"/>
    <property type="match status" value="1"/>
</dbReference>
<dbReference type="GO" id="GO:0010468">
    <property type="term" value="P:regulation of gene expression"/>
    <property type="evidence" value="ECO:0007669"/>
    <property type="project" value="TreeGrafter"/>
</dbReference>
<feature type="compositionally biased region" description="Basic and acidic residues" evidence="4">
    <location>
        <begin position="27"/>
        <end position="44"/>
    </location>
</feature>
<dbReference type="Pfam" id="PF00023">
    <property type="entry name" value="Ank"/>
    <property type="match status" value="1"/>
</dbReference>
<evidence type="ECO:0000313" key="5">
    <source>
        <dbReference type="EMBL" id="VVC94843.1"/>
    </source>
</evidence>
<dbReference type="SMART" id="SM00248">
    <property type="entry name" value="ANK"/>
    <property type="match status" value="1"/>
</dbReference>
<evidence type="ECO:0000313" key="6">
    <source>
        <dbReference type="Proteomes" id="UP000324832"/>
    </source>
</evidence>
<feature type="non-terminal residue" evidence="5">
    <location>
        <position position="122"/>
    </location>
</feature>
<dbReference type="Proteomes" id="UP000324832">
    <property type="component" value="Unassembled WGS sequence"/>
</dbReference>
<evidence type="ECO:0000256" key="4">
    <source>
        <dbReference type="SAM" id="MobiDB-lite"/>
    </source>
</evidence>
<dbReference type="GO" id="GO:0005634">
    <property type="term" value="C:nucleus"/>
    <property type="evidence" value="ECO:0007669"/>
    <property type="project" value="TreeGrafter"/>
</dbReference>
<dbReference type="Gene3D" id="1.25.40.20">
    <property type="entry name" value="Ankyrin repeat-containing domain"/>
    <property type="match status" value="1"/>
</dbReference>
<dbReference type="EMBL" id="FZQP02002126">
    <property type="protein sequence ID" value="VVC94843.1"/>
    <property type="molecule type" value="Genomic_DNA"/>
</dbReference>
<gene>
    <name evidence="5" type="ORF">LSINAPIS_LOCUS6699</name>
</gene>
<accession>A0A5E4Q968</accession>
<feature type="region of interest" description="Disordered" evidence="4">
    <location>
        <begin position="1"/>
        <end position="55"/>
    </location>
</feature>
<keyword evidence="1" id="KW-0677">Repeat</keyword>
<dbReference type="PANTHER" id="PTHR24124">
    <property type="entry name" value="ANKYRIN REPEAT FAMILY A"/>
    <property type="match status" value="1"/>
</dbReference>
<reference evidence="5 6" key="1">
    <citation type="submission" date="2017-07" db="EMBL/GenBank/DDBJ databases">
        <authorList>
            <person name="Talla V."/>
            <person name="Backstrom N."/>
        </authorList>
    </citation>
    <scope>NUCLEOTIDE SEQUENCE [LARGE SCALE GENOMIC DNA]</scope>
</reference>
<protein>
    <submittedName>
        <fullName evidence="5">Uncharacterized protein</fullName>
    </submittedName>
</protein>
<evidence type="ECO:0000256" key="1">
    <source>
        <dbReference type="ARBA" id="ARBA00022737"/>
    </source>
</evidence>
<proteinExistence type="predicted"/>
<organism evidence="5 6">
    <name type="scientific">Leptidea sinapis</name>
    <dbReference type="NCBI Taxonomy" id="189913"/>
    <lineage>
        <taxon>Eukaryota</taxon>
        <taxon>Metazoa</taxon>
        <taxon>Ecdysozoa</taxon>
        <taxon>Arthropoda</taxon>
        <taxon>Hexapoda</taxon>
        <taxon>Insecta</taxon>
        <taxon>Pterygota</taxon>
        <taxon>Neoptera</taxon>
        <taxon>Endopterygota</taxon>
        <taxon>Lepidoptera</taxon>
        <taxon>Glossata</taxon>
        <taxon>Ditrysia</taxon>
        <taxon>Papilionoidea</taxon>
        <taxon>Pieridae</taxon>
        <taxon>Dismorphiinae</taxon>
        <taxon>Leptidea</taxon>
    </lineage>
</organism>
<evidence type="ECO:0000256" key="3">
    <source>
        <dbReference type="PROSITE-ProRule" id="PRU00023"/>
    </source>
</evidence>
<keyword evidence="2 3" id="KW-0040">ANK repeat</keyword>
<keyword evidence="6" id="KW-1185">Reference proteome</keyword>
<feature type="repeat" description="ANK" evidence="3">
    <location>
        <begin position="80"/>
        <end position="112"/>
    </location>
</feature>
<feature type="compositionally biased region" description="Basic and acidic residues" evidence="4">
    <location>
        <begin position="1"/>
        <end position="10"/>
    </location>
</feature>
<dbReference type="InterPro" id="IPR036770">
    <property type="entry name" value="Ankyrin_rpt-contain_sf"/>
</dbReference>